<keyword evidence="3 4" id="KW-0378">Hydrolase</keyword>
<name>A0A7X4LJS1_9VIBR</name>
<dbReference type="GO" id="GO:0005992">
    <property type="term" value="P:trehalose biosynthetic process"/>
    <property type="evidence" value="ECO:0007669"/>
    <property type="project" value="UniProtKB-UniPathway"/>
</dbReference>
<dbReference type="NCBIfam" id="TIGR00685">
    <property type="entry name" value="T6PP"/>
    <property type="match status" value="1"/>
</dbReference>
<dbReference type="Gene3D" id="3.40.50.1000">
    <property type="entry name" value="HAD superfamily/HAD-like"/>
    <property type="match status" value="1"/>
</dbReference>
<comment type="cofactor">
    <cofactor evidence="4">
        <name>Mg(2+)</name>
        <dbReference type="ChEBI" id="CHEBI:18420"/>
    </cofactor>
</comment>
<dbReference type="InterPro" id="IPR003337">
    <property type="entry name" value="Trehalose_PPase"/>
</dbReference>
<dbReference type="EMBL" id="WEKT01000011">
    <property type="protein sequence ID" value="MZI93288.1"/>
    <property type="molecule type" value="Genomic_DNA"/>
</dbReference>
<proteinExistence type="inferred from homology"/>
<dbReference type="RefSeq" id="WP_161154584.1">
    <property type="nucleotide sequence ID" value="NZ_WEKT01000011.1"/>
</dbReference>
<comment type="function">
    <text evidence="4">Removes the phosphate from trehalose 6-phosphate to produce free trehalose.</text>
</comment>
<evidence type="ECO:0000256" key="1">
    <source>
        <dbReference type="ARBA" id="ARBA00005199"/>
    </source>
</evidence>
<sequence length="250" mass="28267">MMNTLPKLPFEQSAIFLDFDGTLVDLKPTPDAVIVTDKVKNTLRQINRETNQASAIITGRSVDSLDSLLAMPEFKVSGSHGMQFRFGNSHTVNQHPDVVALPQSLLDECQLFCAEQQLLLEDKPLTLAIHYRDQPFKEQMVERFLNDVINRYSTLKLAVQNGKFIRELKPEFINKASALTYFMNCAEFEGRVPWYFGDDVTDEDAFKWVNNHHGVSVKIGEGASCANYRLESPDGVIEFFQAMLEKGGNQ</sequence>
<dbReference type="Gene3D" id="3.30.70.1020">
    <property type="entry name" value="Trehalose-6-phosphate phosphatase related protein, domain 2"/>
    <property type="match status" value="1"/>
</dbReference>
<reference evidence="5 6" key="1">
    <citation type="submission" date="2019-10" db="EMBL/GenBank/DDBJ databases">
        <title>Vibrio sp. nov. isolated from a shrimp pond.</title>
        <authorList>
            <person name="Gomez-Gil B."/>
            <person name="Enciso-Ibarra J."/>
            <person name="Enciso-Ibarra K."/>
            <person name="Bolan-Mejia C."/>
        </authorList>
    </citation>
    <scope>NUCLEOTIDE SEQUENCE [LARGE SCALE GENOMIC DNA]</scope>
    <source>
        <strain evidence="5 6">CAIM 722</strain>
    </source>
</reference>
<comment type="pathway">
    <text evidence="1 4">Glycan biosynthesis; trehalose biosynthesis.</text>
</comment>
<dbReference type="GO" id="GO:0004805">
    <property type="term" value="F:trehalose-phosphatase activity"/>
    <property type="evidence" value="ECO:0007669"/>
    <property type="project" value="UniProtKB-EC"/>
</dbReference>
<gene>
    <name evidence="5" type="primary">otsB</name>
    <name evidence="5" type="ORF">F9817_08775</name>
</gene>
<keyword evidence="6" id="KW-1185">Reference proteome</keyword>
<comment type="similarity">
    <text evidence="2 4">Belongs to the trehalose phosphatase family.</text>
</comment>
<evidence type="ECO:0000256" key="4">
    <source>
        <dbReference type="RuleBase" id="RU361117"/>
    </source>
</evidence>
<dbReference type="AlphaFoldDB" id="A0A7X4LJS1"/>
<dbReference type="UniPathway" id="UPA00299"/>
<dbReference type="InterPro" id="IPR006379">
    <property type="entry name" value="HAD-SF_hydro_IIB"/>
</dbReference>
<keyword evidence="4" id="KW-0479">Metal-binding</keyword>
<evidence type="ECO:0000256" key="3">
    <source>
        <dbReference type="ARBA" id="ARBA00022801"/>
    </source>
</evidence>
<dbReference type="Pfam" id="PF02358">
    <property type="entry name" value="Trehalose_PPase"/>
    <property type="match status" value="1"/>
</dbReference>
<comment type="catalytic activity">
    <reaction evidence="4">
        <text>alpha,alpha-trehalose 6-phosphate + H2O = alpha,alpha-trehalose + phosphate</text>
        <dbReference type="Rhea" id="RHEA:23420"/>
        <dbReference type="ChEBI" id="CHEBI:15377"/>
        <dbReference type="ChEBI" id="CHEBI:16551"/>
        <dbReference type="ChEBI" id="CHEBI:43474"/>
        <dbReference type="ChEBI" id="CHEBI:58429"/>
        <dbReference type="EC" id="3.1.3.12"/>
    </reaction>
</comment>
<dbReference type="CDD" id="cd01627">
    <property type="entry name" value="HAD_TPP"/>
    <property type="match status" value="1"/>
</dbReference>
<dbReference type="PANTHER" id="PTHR43768">
    <property type="entry name" value="TREHALOSE 6-PHOSPHATE PHOSPHATASE"/>
    <property type="match status" value="1"/>
</dbReference>
<dbReference type="InterPro" id="IPR044651">
    <property type="entry name" value="OTSB-like"/>
</dbReference>
<keyword evidence="4" id="KW-0460">Magnesium</keyword>
<dbReference type="GO" id="GO:0000287">
    <property type="term" value="F:magnesium ion binding"/>
    <property type="evidence" value="ECO:0007669"/>
    <property type="project" value="UniProtKB-ARBA"/>
</dbReference>
<dbReference type="InterPro" id="IPR036412">
    <property type="entry name" value="HAD-like_sf"/>
</dbReference>
<evidence type="ECO:0000256" key="2">
    <source>
        <dbReference type="ARBA" id="ARBA00008770"/>
    </source>
</evidence>
<dbReference type="Proteomes" id="UP000462621">
    <property type="component" value="Unassembled WGS sequence"/>
</dbReference>
<evidence type="ECO:0000313" key="5">
    <source>
        <dbReference type="EMBL" id="MZI93288.1"/>
    </source>
</evidence>
<dbReference type="NCBIfam" id="TIGR01484">
    <property type="entry name" value="HAD-SF-IIB"/>
    <property type="match status" value="1"/>
</dbReference>
<organism evidence="5 6">
    <name type="scientific">Vibrio eleionomae</name>
    <dbReference type="NCBI Taxonomy" id="2653505"/>
    <lineage>
        <taxon>Bacteria</taxon>
        <taxon>Pseudomonadati</taxon>
        <taxon>Pseudomonadota</taxon>
        <taxon>Gammaproteobacteria</taxon>
        <taxon>Vibrionales</taxon>
        <taxon>Vibrionaceae</taxon>
        <taxon>Vibrio</taxon>
    </lineage>
</organism>
<evidence type="ECO:0000313" key="6">
    <source>
        <dbReference type="Proteomes" id="UP000462621"/>
    </source>
</evidence>
<dbReference type="InterPro" id="IPR023214">
    <property type="entry name" value="HAD_sf"/>
</dbReference>
<dbReference type="EC" id="3.1.3.12" evidence="4"/>
<dbReference type="SUPFAM" id="SSF56784">
    <property type="entry name" value="HAD-like"/>
    <property type="match status" value="1"/>
</dbReference>
<accession>A0A7X4LJS1</accession>
<protein>
    <recommendedName>
        <fullName evidence="4">Trehalose 6-phosphate phosphatase</fullName>
        <ecNumber evidence="4">3.1.3.12</ecNumber>
    </recommendedName>
</protein>
<comment type="caution">
    <text evidence="5">The sequence shown here is derived from an EMBL/GenBank/DDBJ whole genome shotgun (WGS) entry which is preliminary data.</text>
</comment>
<dbReference type="PANTHER" id="PTHR43768:SF3">
    <property type="entry name" value="TREHALOSE 6-PHOSPHATE PHOSPHATASE"/>
    <property type="match status" value="1"/>
</dbReference>